<organism evidence="2 3">
    <name type="scientific">Candidatus Nitrospira neomarina</name>
    <dbReference type="NCBI Taxonomy" id="3020899"/>
    <lineage>
        <taxon>Bacteria</taxon>
        <taxon>Pseudomonadati</taxon>
        <taxon>Nitrospirota</taxon>
        <taxon>Nitrospiria</taxon>
        <taxon>Nitrospirales</taxon>
        <taxon>Nitrospiraceae</taxon>
        <taxon>Nitrospira</taxon>
    </lineage>
</organism>
<reference evidence="2 3" key="1">
    <citation type="submission" date="2023-01" db="EMBL/GenBank/DDBJ databases">
        <title>Cultivation and genomic characterization of new, ubiquitous marine nitrite-oxidizing bacteria from the Nitrospirales.</title>
        <authorList>
            <person name="Mueller A.J."/>
            <person name="Daebeler A."/>
            <person name="Herbold C.W."/>
            <person name="Kirkegaard R.H."/>
            <person name="Daims H."/>
        </authorList>
    </citation>
    <scope>NUCLEOTIDE SEQUENCE [LARGE SCALE GENOMIC DNA]</scope>
    <source>
        <strain evidence="2 3">DK</strain>
    </source>
</reference>
<evidence type="ECO:0000256" key="1">
    <source>
        <dbReference type="ARBA" id="ARBA00022679"/>
    </source>
</evidence>
<evidence type="ECO:0000313" key="2">
    <source>
        <dbReference type="EMBL" id="WNM63941.1"/>
    </source>
</evidence>
<dbReference type="CDD" id="cd00683">
    <property type="entry name" value="Trans_IPPS_HH"/>
    <property type="match status" value="1"/>
</dbReference>
<dbReference type="Pfam" id="PF00494">
    <property type="entry name" value="SQS_PSY"/>
    <property type="match status" value="1"/>
</dbReference>
<dbReference type="KEGG" id="nneo:PQG83_09335"/>
<dbReference type="PROSITE" id="PS01045">
    <property type="entry name" value="SQUALEN_PHYTOEN_SYN_2"/>
    <property type="match status" value="1"/>
</dbReference>
<gene>
    <name evidence="2" type="primary">hpnD</name>
    <name evidence="2" type="ORF">PQG83_09335</name>
</gene>
<sequence length="296" mass="33943">MKPMTPIEAQTFCTKYTKESGSNFYYSFLFLPQQRREAMYTIYAFCKMVDSAVDEPAPGSHPIEEVRKWRQEVTATYQGHPTQPVTTSLAAHLQTFDIPETLLQELISGVEMDLTSNRFSTFADLYQYCYRVASVVGLICLKIFQTQSPAAEDYAINLGLAFQLTNILRDLKGDAEQNRIYLPLEDLQRFGYSEKALLNQQRSPALVELLKFECERARTYYRQAQEILQTLPLSDQKSLVVSEIMRGVYSRILKQLEDPHYQVFGPRVRVAPLQRLGIAAHIWIRSVLSHNIAPTV</sequence>
<proteinExistence type="predicted"/>
<dbReference type="AlphaFoldDB" id="A0AA96GUP8"/>
<dbReference type="InterPro" id="IPR019845">
    <property type="entry name" value="Squalene/phytoene_synthase_CS"/>
</dbReference>
<keyword evidence="1 2" id="KW-0808">Transferase</keyword>
<dbReference type="GO" id="GO:0016117">
    <property type="term" value="P:carotenoid biosynthetic process"/>
    <property type="evidence" value="ECO:0007669"/>
    <property type="project" value="InterPro"/>
</dbReference>
<protein>
    <submittedName>
        <fullName evidence="2">Presqualene diphosphate synthase HpnD</fullName>
        <ecNumber evidence="2">2.5.1.103</ecNumber>
    </submittedName>
</protein>
<dbReference type="PROSITE" id="PS01044">
    <property type="entry name" value="SQUALEN_PHYTOEN_SYN_1"/>
    <property type="match status" value="1"/>
</dbReference>
<dbReference type="GO" id="GO:0051996">
    <property type="term" value="F:squalene synthase [NAD(P)H] activity"/>
    <property type="evidence" value="ECO:0007669"/>
    <property type="project" value="InterPro"/>
</dbReference>
<dbReference type="InterPro" id="IPR033904">
    <property type="entry name" value="Trans_IPPS_HH"/>
</dbReference>
<evidence type="ECO:0000313" key="3">
    <source>
        <dbReference type="Proteomes" id="UP001302494"/>
    </source>
</evidence>
<dbReference type="InterPro" id="IPR008949">
    <property type="entry name" value="Isoprenoid_synthase_dom_sf"/>
</dbReference>
<accession>A0AA96GUP8</accession>
<dbReference type="RefSeq" id="WP_312748754.1">
    <property type="nucleotide sequence ID" value="NZ_CP116968.1"/>
</dbReference>
<dbReference type="NCBIfam" id="TIGR03465">
    <property type="entry name" value="HpnD"/>
    <property type="match status" value="1"/>
</dbReference>
<dbReference type="EMBL" id="CP116968">
    <property type="protein sequence ID" value="WNM63941.1"/>
    <property type="molecule type" value="Genomic_DNA"/>
</dbReference>
<dbReference type="InterPro" id="IPR017828">
    <property type="entry name" value="SQ_synth_HpnD-like"/>
</dbReference>
<name>A0AA96GUP8_9BACT</name>
<keyword evidence="3" id="KW-1185">Reference proteome</keyword>
<dbReference type="Proteomes" id="UP001302494">
    <property type="component" value="Chromosome"/>
</dbReference>
<dbReference type="SUPFAM" id="SSF48576">
    <property type="entry name" value="Terpenoid synthases"/>
    <property type="match status" value="1"/>
</dbReference>
<dbReference type="PANTHER" id="PTHR31480">
    <property type="entry name" value="BIFUNCTIONAL LYCOPENE CYCLASE/PHYTOENE SYNTHASE"/>
    <property type="match status" value="1"/>
</dbReference>
<dbReference type="Gene3D" id="1.10.600.10">
    <property type="entry name" value="Farnesyl Diphosphate Synthase"/>
    <property type="match status" value="1"/>
</dbReference>
<dbReference type="EC" id="2.5.1.103" evidence="2"/>
<dbReference type="InterPro" id="IPR002060">
    <property type="entry name" value="Squ/phyt_synthse"/>
</dbReference>